<organism evidence="1 2">
    <name type="scientific">Corticicoccus populi</name>
    <dbReference type="NCBI Taxonomy" id="1812821"/>
    <lineage>
        <taxon>Bacteria</taxon>
        <taxon>Bacillati</taxon>
        <taxon>Bacillota</taxon>
        <taxon>Bacilli</taxon>
        <taxon>Bacillales</taxon>
        <taxon>Staphylococcaceae</taxon>
        <taxon>Corticicoccus</taxon>
    </lineage>
</organism>
<accession>A0ABW5WS18</accession>
<protein>
    <submittedName>
        <fullName evidence="1">Uncharacterized protein</fullName>
    </submittedName>
</protein>
<keyword evidence="2" id="KW-1185">Reference proteome</keyword>
<name>A0ABW5WS18_9STAP</name>
<proteinExistence type="predicted"/>
<evidence type="ECO:0000313" key="1">
    <source>
        <dbReference type="EMBL" id="MFD2829215.1"/>
    </source>
</evidence>
<comment type="caution">
    <text evidence="1">The sequence shown here is derived from an EMBL/GenBank/DDBJ whole genome shotgun (WGS) entry which is preliminary data.</text>
</comment>
<sequence>MKEYKTIYNTDEIDLELDENKLLQFLSEEDEEWRKFPDENFCDNYYISNHLRVYSVKSKKLIKTTGENRFYRKKGVNLSHEGEKQFFNLEYSKDNAFKPPLEDNKKAEVIDITNRLKRA</sequence>
<gene>
    <name evidence="1" type="ORF">ACFSX4_01970</name>
</gene>
<dbReference type="Proteomes" id="UP001597519">
    <property type="component" value="Unassembled WGS sequence"/>
</dbReference>
<evidence type="ECO:0000313" key="2">
    <source>
        <dbReference type="Proteomes" id="UP001597519"/>
    </source>
</evidence>
<dbReference type="RefSeq" id="WP_377771020.1">
    <property type="nucleotide sequence ID" value="NZ_JBHUOQ010000001.1"/>
</dbReference>
<dbReference type="EMBL" id="JBHUOQ010000001">
    <property type="protein sequence ID" value="MFD2829215.1"/>
    <property type="molecule type" value="Genomic_DNA"/>
</dbReference>
<reference evidence="2" key="1">
    <citation type="journal article" date="2019" name="Int. J. Syst. Evol. Microbiol.">
        <title>The Global Catalogue of Microorganisms (GCM) 10K type strain sequencing project: providing services to taxonomists for standard genome sequencing and annotation.</title>
        <authorList>
            <consortium name="The Broad Institute Genomics Platform"/>
            <consortium name="The Broad Institute Genome Sequencing Center for Infectious Disease"/>
            <person name="Wu L."/>
            <person name="Ma J."/>
        </authorList>
    </citation>
    <scope>NUCLEOTIDE SEQUENCE [LARGE SCALE GENOMIC DNA]</scope>
    <source>
        <strain evidence="2">KCTC 33575</strain>
    </source>
</reference>